<comment type="caution">
    <text evidence="1">The sequence shown here is derived from an EMBL/GenBank/DDBJ whole genome shotgun (WGS) entry which is preliminary data.</text>
</comment>
<dbReference type="EMBL" id="CM044704">
    <property type="protein sequence ID" value="KAI5669273.1"/>
    <property type="molecule type" value="Genomic_DNA"/>
</dbReference>
<protein>
    <submittedName>
        <fullName evidence="1">Uncharacterized protein</fullName>
    </submittedName>
</protein>
<name>A0ACC0B9I3_CATRO</name>
<organism evidence="1 2">
    <name type="scientific">Catharanthus roseus</name>
    <name type="common">Madagascar periwinkle</name>
    <name type="synonym">Vinca rosea</name>
    <dbReference type="NCBI Taxonomy" id="4058"/>
    <lineage>
        <taxon>Eukaryota</taxon>
        <taxon>Viridiplantae</taxon>
        <taxon>Streptophyta</taxon>
        <taxon>Embryophyta</taxon>
        <taxon>Tracheophyta</taxon>
        <taxon>Spermatophyta</taxon>
        <taxon>Magnoliopsida</taxon>
        <taxon>eudicotyledons</taxon>
        <taxon>Gunneridae</taxon>
        <taxon>Pentapetalae</taxon>
        <taxon>asterids</taxon>
        <taxon>lamiids</taxon>
        <taxon>Gentianales</taxon>
        <taxon>Apocynaceae</taxon>
        <taxon>Rauvolfioideae</taxon>
        <taxon>Vinceae</taxon>
        <taxon>Catharanthinae</taxon>
        <taxon>Catharanthus</taxon>
    </lineage>
</organism>
<sequence>MFFEMISTRCNIFLRKHYYCGEKEFGGTQGYYSGYDHVNGRVTGLHSTWLVPCTRASSNDVDGLLTLRVDPLEEGRKITTVHTHVDILGFRAHIFPFHTQTIFKVFIFIFSCKVVDISALVVSSLLKFSTTYFVYIPVSVVPGLCFIGTYNLVPRGTHVPYSASVDLVWVASQNVQEVRLGQLCWIGEGLMDWMEDSFVVEGILWMN</sequence>
<proteinExistence type="predicted"/>
<gene>
    <name evidence="1" type="ORF">M9H77_19126</name>
</gene>
<dbReference type="Proteomes" id="UP001060085">
    <property type="component" value="Linkage Group LG04"/>
</dbReference>
<reference evidence="2" key="1">
    <citation type="journal article" date="2023" name="Nat. Plants">
        <title>Single-cell RNA sequencing provides a high-resolution roadmap for understanding the multicellular compartmentation of specialized metabolism.</title>
        <authorList>
            <person name="Sun S."/>
            <person name="Shen X."/>
            <person name="Li Y."/>
            <person name="Li Y."/>
            <person name="Wang S."/>
            <person name="Li R."/>
            <person name="Zhang H."/>
            <person name="Shen G."/>
            <person name="Guo B."/>
            <person name="Wei J."/>
            <person name="Xu J."/>
            <person name="St-Pierre B."/>
            <person name="Chen S."/>
            <person name="Sun C."/>
        </authorList>
    </citation>
    <scope>NUCLEOTIDE SEQUENCE [LARGE SCALE GENOMIC DNA]</scope>
</reference>
<keyword evidence="2" id="KW-1185">Reference proteome</keyword>
<evidence type="ECO:0000313" key="2">
    <source>
        <dbReference type="Proteomes" id="UP001060085"/>
    </source>
</evidence>
<evidence type="ECO:0000313" key="1">
    <source>
        <dbReference type="EMBL" id="KAI5669273.1"/>
    </source>
</evidence>
<accession>A0ACC0B9I3</accession>